<keyword evidence="2" id="KW-1185">Reference proteome</keyword>
<dbReference type="EMBL" id="JAQOWY010000147">
    <property type="protein sequence ID" value="KAK1849288.1"/>
    <property type="molecule type" value="Genomic_DNA"/>
</dbReference>
<evidence type="ECO:0000313" key="2">
    <source>
        <dbReference type="Proteomes" id="UP001243330"/>
    </source>
</evidence>
<protein>
    <submittedName>
        <fullName evidence="1">Uncharacterized protein</fullName>
    </submittedName>
</protein>
<proteinExistence type="predicted"/>
<organism evidence="1 2">
    <name type="scientific">Colletotrichum chrysophilum</name>
    <dbReference type="NCBI Taxonomy" id="1836956"/>
    <lineage>
        <taxon>Eukaryota</taxon>
        <taxon>Fungi</taxon>
        <taxon>Dikarya</taxon>
        <taxon>Ascomycota</taxon>
        <taxon>Pezizomycotina</taxon>
        <taxon>Sordariomycetes</taxon>
        <taxon>Hypocreomycetidae</taxon>
        <taxon>Glomerellales</taxon>
        <taxon>Glomerellaceae</taxon>
        <taxon>Colletotrichum</taxon>
        <taxon>Colletotrichum gloeosporioides species complex</taxon>
    </lineage>
</organism>
<name>A0AAD9EI63_9PEZI</name>
<dbReference type="Proteomes" id="UP001243330">
    <property type="component" value="Unassembled WGS sequence"/>
</dbReference>
<dbReference type="AlphaFoldDB" id="A0AAD9EI63"/>
<reference evidence="1" key="1">
    <citation type="submission" date="2023-01" db="EMBL/GenBank/DDBJ databases">
        <title>Colletotrichum chrysophilum M932 genome sequence.</title>
        <authorList>
            <person name="Baroncelli R."/>
        </authorList>
    </citation>
    <scope>NUCLEOTIDE SEQUENCE</scope>
    <source>
        <strain evidence="1">M932</strain>
    </source>
</reference>
<evidence type="ECO:0000313" key="1">
    <source>
        <dbReference type="EMBL" id="KAK1849288.1"/>
    </source>
</evidence>
<gene>
    <name evidence="1" type="ORF">CCHR01_08043</name>
</gene>
<sequence>MGTCPLQMNTGGCRVSRAAPCLSLTGAAVGSGMLELAAEGETWKEYPFHCLRKKVTGPPVRLNAPQLPPIIPSDDLLRTGRKAESWSSLSSSSSSSSSRRGECGGQLLFAWVKVDNQ</sequence>
<accession>A0AAD9EI63</accession>
<comment type="caution">
    <text evidence="1">The sequence shown here is derived from an EMBL/GenBank/DDBJ whole genome shotgun (WGS) entry which is preliminary data.</text>
</comment>